<evidence type="ECO:0000256" key="17">
    <source>
        <dbReference type="ARBA" id="ARBA00029568"/>
    </source>
</evidence>
<keyword evidence="5" id="KW-0813">Transport</keyword>
<dbReference type="AlphaFoldDB" id="A0A1G6MXD6"/>
<dbReference type="GO" id="GO:0008121">
    <property type="term" value="F:quinol-cytochrome-c reductase activity"/>
    <property type="evidence" value="ECO:0007669"/>
    <property type="project" value="UniProtKB-EC"/>
</dbReference>
<evidence type="ECO:0000256" key="19">
    <source>
        <dbReference type="SAM" id="Phobius"/>
    </source>
</evidence>
<gene>
    <name evidence="22" type="ORF">SAMN05421872_10362</name>
</gene>
<dbReference type="FunFam" id="1.20.810.10:FF:000007">
    <property type="entry name" value="Ubiquinol-cytochrome C reductase B subunit"/>
    <property type="match status" value="1"/>
</dbReference>
<dbReference type="GO" id="GO:0046872">
    <property type="term" value="F:metal ion binding"/>
    <property type="evidence" value="ECO:0007669"/>
    <property type="project" value="UniProtKB-KW"/>
</dbReference>
<evidence type="ECO:0000259" key="20">
    <source>
        <dbReference type="PROSITE" id="PS51002"/>
    </source>
</evidence>
<evidence type="ECO:0000313" key="23">
    <source>
        <dbReference type="Proteomes" id="UP000199034"/>
    </source>
</evidence>
<keyword evidence="13 19" id="KW-1133">Transmembrane helix</keyword>
<accession>A0A1G6MXD6</accession>
<dbReference type="GO" id="GO:0016491">
    <property type="term" value="F:oxidoreductase activity"/>
    <property type="evidence" value="ECO:0007669"/>
    <property type="project" value="InterPro"/>
</dbReference>
<feature type="domain" description="Cytochrome b/b6 N-terminal region profile" evidence="20">
    <location>
        <begin position="27"/>
        <end position="253"/>
    </location>
</feature>
<comment type="cofactor">
    <cofactor evidence="1">
        <name>heme</name>
        <dbReference type="ChEBI" id="CHEBI:30413"/>
    </cofactor>
</comment>
<feature type="region of interest" description="Disordered" evidence="18">
    <location>
        <begin position="563"/>
        <end position="585"/>
    </location>
</feature>
<name>A0A1G6MXD6_9ACTN</name>
<comment type="catalytic activity">
    <reaction evidence="16">
        <text>a quinol + 2 Fe(III)-[cytochrome c](out) = a quinone + 2 Fe(II)-[cytochrome c](out) + 2 H(+)(out)</text>
        <dbReference type="Rhea" id="RHEA:11484"/>
        <dbReference type="Rhea" id="RHEA-COMP:10350"/>
        <dbReference type="Rhea" id="RHEA-COMP:14399"/>
        <dbReference type="ChEBI" id="CHEBI:15378"/>
        <dbReference type="ChEBI" id="CHEBI:24646"/>
        <dbReference type="ChEBI" id="CHEBI:29033"/>
        <dbReference type="ChEBI" id="CHEBI:29034"/>
        <dbReference type="ChEBI" id="CHEBI:132124"/>
        <dbReference type="EC" id="7.1.1.8"/>
    </reaction>
</comment>
<evidence type="ECO:0000256" key="18">
    <source>
        <dbReference type="SAM" id="MobiDB-lite"/>
    </source>
</evidence>
<evidence type="ECO:0000256" key="2">
    <source>
        <dbReference type="ARBA" id="ARBA00004651"/>
    </source>
</evidence>
<dbReference type="EC" id="7.1.1.8" evidence="3"/>
<evidence type="ECO:0000256" key="3">
    <source>
        <dbReference type="ARBA" id="ARBA00012951"/>
    </source>
</evidence>
<dbReference type="SUPFAM" id="SSF81342">
    <property type="entry name" value="Transmembrane di-heme cytochromes"/>
    <property type="match status" value="1"/>
</dbReference>
<evidence type="ECO:0000256" key="4">
    <source>
        <dbReference type="ARBA" id="ARBA00016116"/>
    </source>
</evidence>
<feature type="transmembrane region" description="Helical" evidence="19">
    <location>
        <begin position="156"/>
        <end position="176"/>
    </location>
</feature>
<dbReference type="GO" id="GO:0005886">
    <property type="term" value="C:plasma membrane"/>
    <property type="evidence" value="ECO:0007669"/>
    <property type="project" value="UniProtKB-SubCell"/>
</dbReference>
<evidence type="ECO:0000256" key="15">
    <source>
        <dbReference type="ARBA" id="ARBA00023136"/>
    </source>
</evidence>
<feature type="compositionally biased region" description="Polar residues" evidence="18">
    <location>
        <begin position="7"/>
        <end position="16"/>
    </location>
</feature>
<feature type="transmembrane region" description="Helical" evidence="19">
    <location>
        <begin position="53"/>
        <end position="79"/>
    </location>
</feature>
<feature type="transmembrane region" description="Helical" evidence="19">
    <location>
        <begin position="342"/>
        <end position="367"/>
    </location>
</feature>
<evidence type="ECO:0000256" key="16">
    <source>
        <dbReference type="ARBA" id="ARBA00029351"/>
    </source>
</evidence>
<proteinExistence type="predicted"/>
<evidence type="ECO:0000256" key="7">
    <source>
        <dbReference type="ARBA" id="ARBA00022617"/>
    </source>
</evidence>
<dbReference type="GO" id="GO:0022904">
    <property type="term" value="P:respiratory electron transport chain"/>
    <property type="evidence" value="ECO:0007669"/>
    <property type="project" value="InterPro"/>
</dbReference>
<keyword evidence="7" id="KW-0349">Heme</keyword>
<keyword evidence="8" id="KW-0679">Respiratory chain</keyword>
<feature type="transmembrane region" description="Helical" evidence="19">
    <location>
        <begin position="387"/>
        <end position="406"/>
    </location>
</feature>
<reference evidence="22 23" key="1">
    <citation type="submission" date="2016-10" db="EMBL/GenBank/DDBJ databases">
        <authorList>
            <person name="de Groot N.N."/>
        </authorList>
    </citation>
    <scope>NUCLEOTIDE SEQUENCE [LARGE SCALE GENOMIC DNA]</scope>
    <source>
        <strain evidence="22 23">CGMCC 4.6858</strain>
    </source>
</reference>
<evidence type="ECO:0000256" key="6">
    <source>
        <dbReference type="ARBA" id="ARBA00022475"/>
    </source>
</evidence>
<dbReference type="PANTHER" id="PTHR19271:SF16">
    <property type="entry name" value="CYTOCHROME B"/>
    <property type="match status" value="1"/>
</dbReference>
<keyword evidence="9 19" id="KW-0812">Transmembrane</keyword>
<dbReference type="PANTHER" id="PTHR19271">
    <property type="entry name" value="CYTOCHROME B"/>
    <property type="match status" value="1"/>
</dbReference>
<evidence type="ECO:0000259" key="21">
    <source>
        <dbReference type="PROSITE" id="PS51003"/>
    </source>
</evidence>
<dbReference type="InterPro" id="IPR005798">
    <property type="entry name" value="Cyt_b/b6_C"/>
</dbReference>
<dbReference type="OrthoDB" id="9804503at2"/>
<organism evidence="22 23">
    <name type="scientific">Nocardioides lianchengensis</name>
    <dbReference type="NCBI Taxonomy" id="1045774"/>
    <lineage>
        <taxon>Bacteria</taxon>
        <taxon>Bacillati</taxon>
        <taxon>Actinomycetota</taxon>
        <taxon>Actinomycetes</taxon>
        <taxon>Propionibacteriales</taxon>
        <taxon>Nocardioidaceae</taxon>
        <taxon>Nocardioides</taxon>
    </lineage>
</organism>
<keyword evidence="23" id="KW-1185">Reference proteome</keyword>
<dbReference type="InterPro" id="IPR027387">
    <property type="entry name" value="Cytb/b6-like_sf"/>
</dbReference>
<evidence type="ECO:0000256" key="5">
    <source>
        <dbReference type="ARBA" id="ARBA00022448"/>
    </source>
</evidence>
<evidence type="ECO:0000256" key="12">
    <source>
        <dbReference type="ARBA" id="ARBA00022982"/>
    </source>
</evidence>
<evidence type="ECO:0000256" key="13">
    <source>
        <dbReference type="ARBA" id="ARBA00022989"/>
    </source>
</evidence>
<dbReference type="STRING" id="1045774.SAMN05421872_10362"/>
<evidence type="ECO:0000256" key="9">
    <source>
        <dbReference type="ARBA" id="ARBA00022692"/>
    </source>
</evidence>
<keyword evidence="14" id="KW-0408">Iron</keyword>
<dbReference type="Pfam" id="PF13631">
    <property type="entry name" value="Cytochrom_B_N_2"/>
    <property type="match status" value="1"/>
</dbReference>
<keyword evidence="6" id="KW-1003">Cell membrane</keyword>
<comment type="subcellular location">
    <subcellularLocation>
        <location evidence="2">Cell membrane</location>
        <topology evidence="2">Multi-pass membrane protein</topology>
    </subcellularLocation>
</comment>
<dbReference type="Proteomes" id="UP000199034">
    <property type="component" value="Unassembled WGS sequence"/>
</dbReference>
<feature type="transmembrane region" description="Helical" evidence="19">
    <location>
        <begin position="426"/>
        <end position="443"/>
    </location>
</feature>
<keyword evidence="10" id="KW-0479">Metal-binding</keyword>
<dbReference type="InterPro" id="IPR005797">
    <property type="entry name" value="Cyt_b/b6_N"/>
</dbReference>
<evidence type="ECO:0000313" key="22">
    <source>
        <dbReference type="EMBL" id="SDC60111.1"/>
    </source>
</evidence>
<sequence length="585" mass="64772">MAIDTSKVATSNSSAATPAKPGRAGAVATWADERLGLAGMAKKNLRKVFPDHWSFMLGEIALWSFVVLLLSGVFLTLWFTPSMSEIHYEGSYDQMRGIAMSEAMASTLGISFDVRGGLLMRQMHHWAAMLFIASMMIHLLRVFFTGAHRKPRELNWVIGSLLLLLGTLEGFTGYSLPDDLLSGTGVRAADGFMKSIPVVGSYMSFFLFGGEFPGDSIIPRLYIIHVLLIPGLLLALIAAHMLLLVYHKHTQWPGPGRTEENVVGFPMLPVYAAKAGGFFFIVFGVTALMGGLMQINPIWLYGPYDPSKVTAGSQPDWYMGWPDGALRIMPGWETHLFGNFTIAWNVFLPIIVLPGLMFTILMLLPFLEAWITGDKREHHLLQRPRNAPTRTALMVALMTFYGLLWMAGGNDIIAIKLNSSINTITYMLRFLVFVGPIIAFVITRRWCISLQRHDNEKLLHGYETGIIMRSPEGGYSEKHLPINPSAAYVLSARERDEVYTVEQETDENGIPAPASRAKALRAKLSTLWFADNVQAPTAAEIEAAHHHADHEHELQAALDGHAADGHQFDGHHSVEGDPLRGSDQH</sequence>
<feature type="transmembrane region" description="Helical" evidence="19">
    <location>
        <begin position="222"/>
        <end position="246"/>
    </location>
</feature>
<dbReference type="EMBL" id="FMZM01000003">
    <property type="protein sequence ID" value="SDC60111.1"/>
    <property type="molecule type" value="Genomic_DNA"/>
</dbReference>
<dbReference type="Gene3D" id="1.20.810.10">
    <property type="entry name" value="Cytochrome Bc1 Complex, Chain C"/>
    <property type="match status" value="1"/>
</dbReference>
<feature type="domain" description="Cytochrome b/b6 C-terminal region profile" evidence="21">
    <location>
        <begin position="254"/>
        <end position="449"/>
    </location>
</feature>
<dbReference type="InterPro" id="IPR016174">
    <property type="entry name" value="Di-haem_cyt_TM"/>
</dbReference>
<feature type="transmembrane region" description="Helical" evidence="19">
    <location>
        <begin position="126"/>
        <end position="144"/>
    </location>
</feature>
<dbReference type="RefSeq" id="WP_090852392.1">
    <property type="nucleotide sequence ID" value="NZ_FMZM01000003.1"/>
</dbReference>
<keyword evidence="12" id="KW-0249">Electron transport</keyword>
<protein>
    <recommendedName>
        <fullName evidence="4">Cytochrome bc1 complex cytochrome b subunit</fullName>
        <ecNumber evidence="3">7.1.1.8</ecNumber>
    </recommendedName>
    <alternativeName>
        <fullName evidence="17">Cytochrome bc1 reductase complex subunit QcrB</fullName>
    </alternativeName>
</protein>
<evidence type="ECO:0000256" key="14">
    <source>
        <dbReference type="ARBA" id="ARBA00023004"/>
    </source>
</evidence>
<evidence type="ECO:0000256" key="11">
    <source>
        <dbReference type="ARBA" id="ARBA00022967"/>
    </source>
</evidence>
<dbReference type="PROSITE" id="PS51002">
    <property type="entry name" value="CYTB_NTER"/>
    <property type="match status" value="1"/>
</dbReference>
<feature type="transmembrane region" description="Helical" evidence="19">
    <location>
        <begin position="277"/>
        <end position="299"/>
    </location>
</feature>
<keyword evidence="15 19" id="KW-0472">Membrane</keyword>
<keyword evidence="11" id="KW-1278">Translocase</keyword>
<evidence type="ECO:0000256" key="10">
    <source>
        <dbReference type="ARBA" id="ARBA00022723"/>
    </source>
</evidence>
<feature type="region of interest" description="Disordered" evidence="18">
    <location>
        <begin position="1"/>
        <end position="21"/>
    </location>
</feature>
<evidence type="ECO:0000256" key="8">
    <source>
        <dbReference type="ARBA" id="ARBA00022660"/>
    </source>
</evidence>
<evidence type="ECO:0000256" key="1">
    <source>
        <dbReference type="ARBA" id="ARBA00001971"/>
    </source>
</evidence>
<dbReference type="PROSITE" id="PS51003">
    <property type="entry name" value="CYTB_CTER"/>
    <property type="match status" value="1"/>
</dbReference>